<evidence type="ECO:0000313" key="3">
    <source>
        <dbReference type="Proteomes" id="UP001215280"/>
    </source>
</evidence>
<feature type="region of interest" description="Disordered" evidence="1">
    <location>
        <begin position="128"/>
        <end position="270"/>
    </location>
</feature>
<feature type="compositionally biased region" description="Polar residues" evidence="1">
    <location>
        <begin position="206"/>
        <end position="220"/>
    </location>
</feature>
<keyword evidence="3" id="KW-1185">Reference proteome</keyword>
<reference evidence="2" key="1">
    <citation type="submission" date="2023-03" db="EMBL/GenBank/DDBJ databases">
        <title>Massive genome expansion in bonnet fungi (Mycena s.s.) driven by repeated elements and novel gene families across ecological guilds.</title>
        <authorList>
            <consortium name="Lawrence Berkeley National Laboratory"/>
            <person name="Harder C.B."/>
            <person name="Miyauchi S."/>
            <person name="Viragh M."/>
            <person name="Kuo A."/>
            <person name="Thoen E."/>
            <person name="Andreopoulos B."/>
            <person name="Lu D."/>
            <person name="Skrede I."/>
            <person name="Drula E."/>
            <person name="Henrissat B."/>
            <person name="Morin E."/>
            <person name="Kohler A."/>
            <person name="Barry K."/>
            <person name="LaButti K."/>
            <person name="Morin E."/>
            <person name="Salamov A."/>
            <person name="Lipzen A."/>
            <person name="Mereny Z."/>
            <person name="Hegedus B."/>
            <person name="Baldrian P."/>
            <person name="Stursova M."/>
            <person name="Weitz H."/>
            <person name="Taylor A."/>
            <person name="Grigoriev I.V."/>
            <person name="Nagy L.G."/>
            <person name="Martin F."/>
            <person name="Kauserud H."/>
        </authorList>
    </citation>
    <scope>NUCLEOTIDE SEQUENCE</scope>
    <source>
        <strain evidence="2">CBHHK188m</strain>
    </source>
</reference>
<protein>
    <submittedName>
        <fullName evidence="2">Uncharacterized protein</fullName>
    </submittedName>
</protein>
<comment type="caution">
    <text evidence="2">The sequence shown here is derived from an EMBL/GenBank/DDBJ whole genome shotgun (WGS) entry which is preliminary data.</text>
</comment>
<feature type="compositionally biased region" description="Low complexity" evidence="1">
    <location>
        <begin position="252"/>
        <end position="261"/>
    </location>
</feature>
<proteinExistence type="predicted"/>
<dbReference type="Proteomes" id="UP001215280">
    <property type="component" value="Unassembled WGS sequence"/>
</dbReference>
<evidence type="ECO:0000313" key="2">
    <source>
        <dbReference type="EMBL" id="KAJ7770943.1"/>
    </source>
</evidence>
<evidence type="ECO:0000256" key="1">
    <source>
        <dbReference type="SAM" id="MobiDB-lite"/>
    </source>
</evidence>
<sequence>MQFVLYTDVQALKRQNIPPRNLYRHTSAMPSNRCPKQSGKYISGEQFALILGLENKPQIFHNCKTAFRRLADRTFNFELPLFQQQRAMCNFVDQVVTHFPGFFNDKHDNNQERLVALQHYARSYLEKSGKLATSKSRKKCPKTRPPTALDTLPSPPPSPVKNDINKVPRPQPRPAYRRKTTTTPVDELTPDAPPVNTEKPKPFPAQGSTRPVSRRNTMPTSIDEPVPDAPPMDIDIDTYPRTPPARRPRRPQTPFHAAPATEEPEEENVPPPGTAGLADFLAGCLPAMGHCESAFHRAGVTEPAHLVGMVHWSEDRLCKFLNRNGIARNPLEEQALVLGFSSLL</sequence>
<dbReference type="AlphaFoldDB" id="A0AAD7JSV3"/>
<organism evidence="2 3">
    <name type="scientific">Mycena maculata</name>
    <dbReference type="NCBI Taxonomy" id="230809"/>
    <lineage>
        <taxon>Eukaryota</taxon>
        <taxon>Fungi</taxon>
        <taxon>Dikarya</taxon>
        <taxon>Basidiomycota</taxon>
        <taxon>Agaricomycotina</taxon>
        <taxon>Agaricomycetes</taxon>
        <taxon>Agaricomycetidae</taxon>
        <taxon>Agaricales</taxon>
        <taxon>Marasmiineae</taxon>
        <taxon>Mycenaceae</taxon>
        <taxon>Mycena</taxon>
    </lineage>
</organism>
<dbReference type="EMBL" id="JARJLG010000023">
    <property type="protein sequence ID" value="KAJ7770943.1"/>
    <property type="molecule type" value="Genomic_DNA"/>
</dbReference>
<name>A0AAD7JSV3_9AGAR</name>
<accession>A0AAD7JSV3</accession>
<gene>
    <name evidence="2" type="ORF">DFH07DRAFT_1057990</name>
</gene>